<evidence type="ECO:0000256" key="2">
    <source>
        <dbReference type="ARBA" id="ARBA00009258"/>
    </source>
</evidence>
<dbReference type="RefSeq" id="XP_026271949.1">
    <property type="nucleotide sequence ID" value="XM_026416164.2"/>
</dbReference>
<dbReference type="InterPro" id="IPR015507">
    <property type="entry name" value="rRNA-MeTfrase_E"/>
</dbReference>
<keyword evidence="6 10" id="KW-0949">S-adenosyl-L-methionine</keyword>
<dbReference type="CTD" id="29960"/>
<evidence type="ECO:0000256" key="9">
    <source>
        <dbReference type="ARBA" id="ARBA00041184"/>
    </source>
</evidence>
<evidence type="ECO:0000256" key="10">
    <source>
        <dbReference type="PIRSR" id="PIRSR005461-1"/>
    </source>
</evidence>
<dbReference type="InterPro" id="IPR002877">
    <property type="entry name" value="RNA_MeTrfase_FtsJ_dom"/>
</dbReference>
<organism evidence="12 13">
    <name type="scientific">Frankliniella occidentalis</name>
    <name type="common">Western flower thrips</name>
    <name type="synonym">Euthrips occidentalis</name>
    <dbReference type="NCBI Taxonomy" id="133901"/>
    <lineage>
        <taxon>Eukaryota</taxon>
        <taxon>Metazoa</taxon>
        <taxon>Ecdysozoa</taxon>
        <taxon>Arthropoda</taxon>
        <taxon>Hexapoda</taxon>
        <taxon>Insecta</taxon>
        <taxon>Pterygota</taxon>
        <taxon>Neoptera</taxon>
        <taxon>Paraneoptera</taxon>
        <taxon>Thysanoptera</taxon>
        <taxon>Terebrantia</taxon>
        <taxon>Thripoidea</taxon>
        <taxon>Thripidae</taxon>
        <taxon>Frankliniella</taxon>
    </lineage>
</organism>
<comment type="subcellular location">
    <subcellularLocation>
        <location evidence="1">Mitochondrion</location>
    </subcellularLocation>
</comment>
<evidence type="ECO:0000256" key="8">
    <source>
        <dbReference type="ARBA" id="ARBA00023128"/>
    </source>
</evidence>
<sequence>MLPKPNLRCFGTCQALLKQIPTDLKGRKTSSQEWLKRQFKDPYVEKSKLQNYRSRSAFKLIEIDEKFKFLNPGLTVVDCGASPGGWTQVASNRCNADANDANAPVGTVVGIDLIKIHPIPGATLLSPMDFTSPVTQKKLLEVLDGKLVDVFMSDMAPNATGLASLDHEQIISLNMQALRFALQVSRPGSVLLVKIWNGGLLKTFLQDLEKFYCKVQIVKPPASRKDSAEIYIFSQGFKGLKK</sequence>
<evidence type="ECO:0000313" key="13">
    <source>
        <dbReference type="RefSeq" id="XP_026271949.1"/>
    </source>
</evidence>
<evidence type="ECO:0000256" key="5">
    <source>
        <dbReference type="ARBA" id="ARBA00022679"/>
    </source>
</evidence>
<keyword evidence="12" id="KW-1185">Reference proteome</keyword>
<dbReference type="PANTHER" id="PTHR10920">
    <property type="entry name" value="RIBOSOMAL RNA METHYLTRANSFERASE"/>
    <property type="match status" value="1"/>
</dbReference>
<dbReference type="PANTHER" id="PTHR10920:SF18">
    <property type="entry name" value="RRNA METHYLTRANSFERASE 2, MITOCHONDRIAL"/>
    <property type="match status" value="1"/>
</dbReference>
<protein>
    <recommendedName>
        <fullName evidence="9">rRNA methyltransferase 2, mitochondrial</fullName>
    </recommendedName>
</protein>
<dbReference type="InterPro" id="IPR050082">
    <property type="entry name" value="RNA_methyltr_RlmE"/>
</dbReference>
<dbReference type="GeneID" id="113202096"/>
<dbReference type="OrthoDB" id="20105at2759"/>
<keyword evidence="3" id="KW-0698">rRNA processing</keyword>
<evidence type="ECO:0000256" key="7">
    <source>
        <dbReference type="ARBA" id="ARBA00022946"/>
    </source>
</evidence>
<feature type="domain" description="Ribosomal RNA methyltransferase FtsJ" evidence="11">
    <location>
        <begin position="52"/>
        <end position="237"/>
    </location>
</feature>
<reference evidence="13" key="1">
    <citation type="submission" date="2025-08" db="UniProtKB">
        <authorList>
            <consortium name="RefSeq"/>
        </authorList>
    </citation>
    <scope>IDENTIFICATION</scope>
    <source>
        <tissue evidence="13">Whole organism</tissue>
    </source>
</reference>
<dbReference type="Proteomes" id="UP000504606">
    <property type="component" value="Unplaced"/>
</dbReference>
<dbReference type="GO" id="GO:0008650">
    <property type="term" value="F:rRNA (uridine-2'-O-)-methyltransferase activity"/>
    <property type="evidence" value="ECO:0007669"/>
    <property type="project" value="TreeGrafter"/>
</dbReference>
<evidence type="ECO:0000256" key="3">
    <source>
        <dbReference type="ARBA" id="ARBA00022552"/>
    </source>
</evidence>
<dbReference type="InterPro" id="IPR029063">
    <property type="entry name" value="SAM-dependent_MTases_sf"/>
</dbReference>
<feature type="active site" description="Proton acceptor" evidence="10">
    <location>
        <position position="194"/>
    </location>
</feature>
<name>A0A6J1RSD2_FRAOC</name>
<dbReference type="AlphaFoldDB" id="A0A6J1RSD2"/>
<dbReference type="Pfam" id="PF01728">
    <property type="entry name" value="FtsJ"/>
    <property type="match status" value="1"/>
</dbReference>
<evidence type="ECO:0000256" key="6">
    <source>
        <dbReference type="ARBA" id="ARBA00022691"/>
    </source>
</evidence>
<evidence type="ECO:0000256" key="1">
    <source>
        <dbReference type="ARBA" id="ARBA00004173"/>
    </source>
</evidence>
<dbReference type="HAMAP" id="MF_01547">
    <property type="entry name" value="RNA_methyltr_E"/>
    <property type="match status" value="1"/>
</dbReference>
<gene>
    <name evidence="13" type="primary">LOC113202096</name>
</gene>
<dbReference type="GO" id="GO:0005759">
    <property type="term" value="C:mitochondrial matrix"/>
    <property type="evidence" value="ECO:0007669"/>
    <property type="project" value="UniProtKB-ARBA"/>
</dbReference>
<evidence type="ECO:0000256" key="4">
    <source>
        <dbReference type="ARBA" id="ARBA00022603"/>
    </source>
</evidence>
<dbReference type="Gene3D" id="3.40.50.150">
    <property type="entry name" value="Vaccinia Virus protein VP39"/>
    <property type="match status" value="1"/>
</dbReference>
<dbReference type="GO" id="GO:1902775">
    <property type="term" value="P:mitochondrial large ribosomal subunit assembly"/>
    <property type="evidence" value="ECO:0007669"/>
    <property type="project" value="UniProtKB-ARBA"/>
</dbReference>
<keyword evidence="5" id="KW-0808">Transferase</keyword>
<dbReference type="KEGG" id="foc:113202096"/>
<dbReference type="SUPFAM" id="SSF53335">
    <property type="entry name" value="S-adenosyl-L-methionine-dependent methyltransferases"/>
    <property type="match status" value="1"/>
</dbReference>
<dbReference type="FunFam" id="3.40.50.150:FF:000129">
    <property type="entry name" value="Mitochondrial rRNA methyltransferase 2"/>
    <property type="match status" value="1"/>
</dbReference>
<keyword evidence="8" id="KW-0496">Mitochondrion</keyword>
<accession>A0A6J1RSD2</accession>
<evidence type="ECO:0000313" key="12">
    <source>
        <dbReference type="Proteomes" id="UP000504606"/>
    </source>
</evidence>
<comment type="similarity">
    <text evidence="2">Belongs to the class I-like SAM-binding methyltransferase superfamily. RNA methyltransferase RlmE family.</text>
</comment>
<dbReference type="PIRSF" id="PIRSF005461">
    <property type="entry name" value="23S_rRNA_mtase"/>
    <property type="match status" value="1"/>
</dbReference>
<keyword evidence="4 13" id="KW-0489">Methyltransferase</keyword>
<evidence type="ECO:0000259" key="11">
    <source>
        <dbReference type="Pfam" id="PF01728"/>
    </source>
</evidence>
<proteinExistence type="inferred from homology"/>
<keyword evidence="7" id="KW-0809">Transit peptide</keyword>